<dbReference type="OMA" id="EDTIRCS"/>
<comment type="caution">
    <text evidence="2">The sequence shown here is derived from an EMBL/GenBank/DDBJ whole genome shotgun (WGS) entry which is preliminary data.</text>
</comment>
<evidence type="ECO:0000259" key="1">
    <source>
        <dbReference type="Pfam" id="PF13963"/>
    </source>
</evidence>
<protein>
    <recommendedName>
        <fullName evidence="1">Transposase-associated domain-containing protein</fullName>
    </recommendedName>
</protein>
<dbReference type="Proteomes" id="UP000222542">
    <property type="component" value="Unassembled WGS sequence"/>
</dbReference>
<evidence type="ECO:0000313" key="2">
    <source>
        <dbReference type="EMBL" id="PHT95084.1"/>
    </source>
</evidence>
<reference evidence="2 3" key="2">
    <citation type="journal article" date="2017" name="Genome Biol.">
        <title>New reference genome sequences of hot pepper reveal the massive evolution of plant disease-resistance genes by retroduplication.</title>
        <authorList>
            <person name="Kim S."/>
            <person name="Park J."/>
            <person name="Yeom S.I."/>
            <person name="Kim Y.M."/>
            <person name="Seo E."/>
            <person name="Kim K.T."/>
            <person name="Kim M.S."/>
            <person name="Lee J.M."/>
            <person name="Cheong K."/>
            <person name="Shin H.S."/>
            <person name="Kim S.B."/>
            <person name="Han K."/>
            <person name="Lee J."/>
            <person name="Park M."/>
            <person name="Lee H.A."/>
            <person name="Lee H.Y."/>
            <person name="Lee Y."/>
            <person name="Oh S."/>
            <person name="Lee J.H."/>
            <person name="Choi E."/>
            <person name="Choi E."/>
            <person name="Lee S.E."/>
            <person name="Jeon J."/>
            <person name="Kim H."/>
            <person name="Choi G."/>
            <person name="Song H."/>
            <person name="Lee J."/>
            <person name="Lee S.C."/>
            <person name="Kwon J.K."/>
            <person name="Lee H.Y."/>
            <person name="Koo N."/>
            <person name="Hong Y."/>
            <person name="Kim R.W."/>
            <person name="Kang W.H."/>
            <person name="Huh J.H."/>
            <person name="Kang B.C."/>
            <person name="Yang T.J."/>
            <person name="Lee Y.H."/>
            <person name="Bennetzen J.L."/>
            <person name="Choi D."/>
        </authorList>
    </citation>
    <scope>NUCLEOTIDE SEQUENCE [LARGE SCALE GENOMIC DNA]</scope>
    <source>
        <strain evidence="3">cv. CM334</strain>
    </source>
</reference>
<dbReference type="Gramene" id="PHT95084">
    <property type="protein sequence ID" value="PHT95084"/>
    <property type="gene ID" value="T459_02966"/>
</dbReference>
<name>A0A2G3ALH6_CAPAN</name>
<feature type="domain" description="Transposase-associated" evidence="1">
    <location>
        <begin position="6"/>
        <end position="86"/>
    </location>
</feature>
<accession>A0A2G3ALH6</accession>
<reference evidence="2 3" key="1">
    <citation type="journal article" date="2014" name="Nat. Genet.">
        <title>Genome sequence of the hot pepper provides insights into the evolution of pungency in Capsicum species.</title>
        <authorList>
            <person name="Kim S."/>
            <person name="Park M."/>
            <person name="Yeom S.I."/>
            <person name="Kim Y.M."/>
            <person name="Lee J.M."/>
            <person name="Lee H.A."/>
            <person name="Seo E."/>
            <person name="Choi J."/>
            <person name="Cheong K."/>
            <person name="Kim K.T."/>
            <person name="Jung K."/>
            <person name="Lee G.W."/>
            <person name="Oh S.K."/>
            <person name="Bae C."/>
            <person name="Kim S.B."/>
            <person name="Lee H.Y."/>
            <person name="Kim S.Y."/>
            <person name="Kim M.S."/>
            <person name="Kang B.C."/>
            <person name="Jo Y.D."/>
            <person name="Yang H.B."/>
            <person name="Jeong H.J."/>
            <person name="Kang W.H."/>
            <person name="Kwon J.K."/>
            <person name="Shin C."/>
            <person name="Lim J.Y."/>
            <person name="Park J.H."/>
            <person name="Huh J.H."/>
            <person name="Kim J.S."/>
            <person name="Kim B.D."/>
            <person name="Cohen O."/>
            <person name="Paran I."/>
            <person name="Suh M.C."/>
            <person name="Lee S.B."/>
            <person name="Kim Y.K."/>
            <person name="Shin Y."/>
            <person name="Noh S.J."/>
            <person name="Park J."/>
            <person name="Seo Y.S."/>
            <person name="Kwon S.Y."/>
            <person name="Kim H.A."/>
            <person name="Park J.M."/>
            <person name="Kim H.J."/>
            <person name="Choi S.B."/>
            <person name="Bosland P.W."/>
            <person name="Reeves G."/>
            <person name="Jo S.H."/>
            <person name="Lee B.W."/>
            <person name="Cho H.T."/>
            <person name="Choi H.S."/>
            <person name="Lee M.S."/>
            <person name="Yu Y."/>
            <person name="Do Choi Y."/>
            <person name="Park B.S."/>
            <person name="van Deynze A."/>
            <person name="Ashrafi H."/>
            <person name="Hill T."/>
            <person name="Kim W.T."/>
            <person name="Pai H.S."/>
            <person name="Ahn H.K."/>
            <person name="Yeam I."/>
            <person name="Giovannoni J.J."/>
            <person name="Rose J.K."/>
            <person name="Sorensen I."/>
            <person name="Lee S.J."/>
            <person name="Kim R.W."/>
            <person name="Choi I.Y."/>
            <person name="Choi B.S."/>
            <person name="Lim J.S."/>
            <person name="Lee Y.H."/>
            <person name="Choi D."/>
        </authorList>
    </citation>
    <scope>NUCLEOTIDE SEQUENCE [LARGE SCALE GENOMIC DNA]</scope>
    <source>
        <strain evidence="3">cv. CM334</strain>
    </source>
</reference>
<proteinExistence type="predicted"/>
<keyword evidence="3" id="KW-1185">Reference proteome</keyword>
<gene>
    <name evidence="2" type="ORF">T459_02966</name>
</gene>
<dbReference type="AlphaFoldDB" id="A0A2G3ALH6"/>
<evidence type="ECO:0000313" key="3">
    <source>
        <dbReference type="Proteomes" id="UP000222542"/>
    </source>
</evidence>
<dbReference type="Pfam" id="PF13963">
    <property type="entry name" value="Transpos_assoc"/>
    <property type="match status" value="1"/>
</dbReference>
<dbReference type="InterPro" id="IPR029480">
    <property type="entry name" value="Transpos_assoc"/>
</dbReference>
<sequence>MENEDRSWMYNRTYTNRVGLRKEYKDGVARFIAKEMTLDDFLTERIIPCPYRNFKGGKLLSPDVVTLHLYKKEFKLNYTMWTAHGESIIANNFTFQNYVESPIRENNVESS</sequence>
<organism evidence="2 3">
    <name type="scientific">Capsicum annuum</name>
    <name type="common">Capsicum pepper</name>
    <dbReference type="NCBI Taxonomy" id="4072"/>
    <lineage>
        <taxon>Eukaryota</taxon>
        <taxon>Viridiplantae</taxon>
        <taxon>Streptophyta</taxon>
        <taxon>Embryophyta</taxon>
        <taxon>Tracheophyta</taxon>
        <taxon>Spermatophyta</taxon>
        <taxon>Magnoliopsida</taxon>
        <taxon>eudicotyledons</taxon>
        <taxon>Gunneridae</taxon>
        <taxon>Pentapetalae</taxon>
        <taxon>asterids</taxon>
        <taxon>lamiids</taxon>
        <taxon>Solanales</taxon>
        <taxon>Solanaceae</taxon>
        <taxon>Solanoideae</taxon>
        <taxon>Capsiceae</taxon>
        <taxon>Capsicum</taxon>
    </lineage>
</organism>
<dbReference type="EMBL" id="AYRZ02000001">
    <property type="protein sequence ID" value="PHT95084.1"/>
    <property type="molecule type" value="Genomic_DNA"/>
</dbReference>